<keyword evidence="2" id="KW-1185">Reference proteome</keyword>
<organism evidence="1">
    <name type="scientific">Oryza glumipatula</name>
    <dbReference type="NCBI Taxonomy" id="40148"/>
    <lineage>
        <taxon>Eukaryota</taxon>
        <taxon>Viridiplantae</taxon>
        <taxon>Streptophyta</taxon>
        <taxon>Embryophyta</taxon>
        <taxon>Tracheophyta</taxon>
        <taxon>Spermatophyta</taxon>
        <taxon>Magnoliopsida</taxon>
        <taxon>Liliopsida</taxon>
        <taxon>Poales</taxon>
        <taxon>Poaceae</taxon>
        <taxon>BOP clade</taxon>
        <taxon>Oryzoideae</taxon>
        <taxon>Oryzeae</taxon>
        <taxon>Oryzinae</taxon>
        <taxon>Oryza</taxon>
    </lineage>
</organism>
<dbReference type="Gramene" id="OGLUM03G30550.1">
    <property type="protein sequence ID" value="OGLUM03G30550.1"/>
    <property type="gene ID" value="OGLUM03G30550"/>
</dbReference>
<dbReference type="AlphaFoldDB" id="A0A0D9ZBV5"/>
<reference evidence="1" key="2">
    <citation type="submission" date="2018-05" db="EMBL/GenBank/DDBJ databases">
        <title>OgluRS3 (Oryza glumaepatula Reference Sequence Version 3).</title>
        <authorList>
            <person name="Zhang J."/>
            <person name="Kudrna D."/>
            <person name="Lee S."/>
            <person name="Talag J."/>
            <person name="Welchert J."/>
            <person name="Wing R.A."/>
        </authorList>
    </citation>
    <scope>NUCLEOTIDE SEQUENCE [LARGE SCALE GENOMIC DNA]</scope>
</reference>
<protein>
    <submittedName>
        <fullName evidence="1">Uncharacterized protein</fullName>
    </submittedName>
</protein>
<accession>A0A0D9ZBV5</accession>
<proteinExistence type="predicted"/>
<dbReference type="Proteomes" id="UP000026961">
    <property type="component" value="Chromosome 3"/>
</dbReference>
<name>A0A0D9ZBV5_9ORYZ</name>
<dbReference type="HOGENOM" id="CLU_2594010_0_0_1"/>
<dbReference type="EnsemblPlants" id="OGLUM03G30550.1">
    <property type="protein sequence ID" value="OGLUM03G30550.1"/>
    <property type="gene ID" value="OGLUM03G30550"/>
</dbReference>
<reference evidence="1" key="1">
    <citation type="submission" date="2015-04" db="UniProtKB">
        <authorList>
            <consortium name="EnsemblPlants"/>
        </authorList>
    </citation>
    <scope>IDENTIFICATION</scope>
</reference>
<evidence type="ECO:0000313" key="2">
    <source>
        <dbReference type="Proteomes" id="UP000026961"/>
    </source>
</evidence>
<evidence type="ECO:0000313" key="1">
    <source>
        <dbReference type="EnsemblPlants" id="OGLUM03G30550.1"/>
    </source>
</evidence>
<sequence>MEGVGEECLCVDDVGIEDMYPNVYSSRAVKKLEPRELLEPDSSIAQFELQTTRDELSPTICQSSQPLRLAPKNSRSCWLKP</sequence>